<keyword evidence="2" id="KW-1185">Reference proteome</keyword>
<feature type="non-terminal residue" evidence="1">
    <location>
        <position position="1"/>
    </location>
</feature>
<protein>
    <submittedName>
        <fullName evidence="1">16906_t:CDS:1</fullName>
    </submittedName>
</protein>
<evidence type="ECO:0000313" key="1">
    <source>
        <dbReference type="EMBL" id="CAG8777597.1"/>
    </source>
</evidence>
<accession>A0A9N9NZC2</accession>
<organism evidence="1 2">
    <name type="scientific">Funneliformis caledonium</name>
    <dbReference type="NCBI Taxonomy" id="1117310"/>
    <lineage>
        <taxon>Eukaryota</taxon>
        <taxon>Fungi</taxon>
        <taxon>Fungi incertae sedis</taxon>
        <taxon>Mucoromycota</taxon>
        <taxon>Glomeromycotina</taxon>
        <taxon>Glomeromycetes</taxon>
        <taxon>Glomerales</taxon>
        <taxon>Glomeraceae</taxon>
        <taxon>Funneliformis</taxon>
    </lineage>
</organism>
<dbReference type="EMBL" id="CAJVPQ010030856">
    <property type="protein sequence ID" value="CAG8777597.1"/>
    <property type="molecule type" value="Genomic_DNA"/>
</dbReference>
<dbReference type="Proteomes" id="UP000789570">
    <property type="component" value="Unassembled WGS sequence"/>
</dbReference>
<proteinExistence type="predicted"/>
<reference evidence="1" key="1">
    <citation type="submission" date="2021-06" db="EMBL/GenBank/DDBJ databases">
        <authorList>
            <person name="Kallberg Y."/>
            <person name="Tangrot J."/>
            <person name="Rosling A."/>
        </authorList>
    </citation>
    <scope>NUCLEOTIDE SEQUENCE</scope>
    <source>
        <strain evidence="1">UK204</strain>
    </source>
</reference>
<comment type="caution">
    <text evidence="1">The sequence shown here is derived from an EMBL/GenBank/DDBJ whole genome shotgun (WGS) entry which is preliminary data.</text>
</comment>
<name>A0A9N9NZC2_9GLOM</name>
<dbReference type="AlphaFoldDB" id="A0A9N9NZC2"/>
<feature type="non-terminal residue" evidence="1">
    <location>
        <position position="61"/>
    </location>
</feature>
<gene>
    <name evidence="1" type="ORF">FCALED_LOCUS17923</name>
</gene>
<sequence length="61" mass="7434">EKYYSKLEKHLGMFLNYKENTYVKHQRIEFPLDVKEVQNEDFFSIILVTPHLFVNVIETEQ</sequence>
<evidence type="ECO:0000313" key="2">
    <source>
        <dbReference type="Proteomes" id="UP000789570"/>
    </source>
</evidence>